<evidence type="ECO:0000313" key="3">
    <source>
        <dbReference type="Proteomes" id="UP000182125"/>
    </source>
</evidence>
<evidence type="ECO:0000313" key="2">
    <source>
        <dbReference type="EMBL" id="SEW14750.1"/>
    </source>
</evidence>
<dbReference type="RefSeq" id="WP_198300095.1">
    <property type="nucleotide sequence ID" value="NZ_CP015105.1"/>
</dbReference>
<dbReference type="OrthoDB" id="96140at2157"/>
<dbReference type="EMBL" id="FOIW01000002">
    <property type="protein sequence ID" value="SEW14750.1"/>
    <property type="molecule type" value="Genomic_DNA"/>
</dbReference>
<dbReference type="AlphaFoldDB" id="A0A1I0PK62"/>
<evidence type="ECO:0000256" key="1">
    <source>
        <dbReference type="SAM" id="Coils"/>
    </source>
</evidence>
<gene>
    <name evidence="2" type="ORF">SAMN05216170_1879</name>
</gene>
<dbReference type="Proteomes" id="UP000182125">
    <property type="component" value="Unassembled WGS sequence"/>
</dbReference>
<sequence>MGMSEAIHNTTSILQKINEMEKELERLKIEVLKMKAESLPVEEVDEETLKAFEKDLKDMIEGRVGTISGDEAIKMLSELLDE</sequence>
<protein>
    <submittedName>
        <fullName evidence="2">Uncharacterized protein</fullName>
    </submittedName>
</protein>
<proteinExistence type="predicted"/>
<accession>A0A1I0PK62</accession>
<reference evidence="2 3" key="1">
    <citation type="submission" date="2016-10" db="EMBL/GenBank/DDBJ databases">
        <authorList>
            <person name="de Groot N.N."/>
        </authorList>
    </citation>
    <scope>NUCLEOTIDE SEQUENCE [LARGE SCALE GENOMIC DNA]</scope>
    <source>
        <strain evidence="2 3">OGL-20</strain>
    </source>
</reference>
<feature type="coiled-coil region" evidence="1">
    <location>
        <begin position="10"/>
        <end position="37"/>
    </location>
</feature>
<keyword evidence="1" id="KW-0175">Coiled coil</keyword>
<name>A0A1I0PK62_9EURY</name>
<dbReference type="GeneID" id="33333158"/>
<organism evidence="2 3">
    <name type="scientific">Thermococcus thioreducens</name>
    <dbReference type="NCBI Taxonomy" id="277988"/>
    <lineage>
        <taxon>Archaea</taxon>
        <taxon>Methanobacteriati</taxon>
        <taxon>Methanobacteriota</taxon>
        <taxon>Thermococci</taxon>
        <taxon>Thermococcales</taxon>
        <taxon>Thermococcaceae</taxon>
        <taxon>Thermococcus</taxon>
    </lineage>
</organism>